<evidence type="ECO:0000256" key="1">
    <source>
        <dbReference type="ARBA" id="ARBA00038158"/>
    </source>
</evidence>
<dbReference type="Proteomes" id="UP001152049">
    <property type="component" value="Unassembled WGS sequence"/>
</dbReference>
<dbReference type="Gene3D" id="3.40.50.150">
    <property type="entry name" value="Vaccinia Virus protein VP39"/>
    <property type="match status" value="1"/>
</dbReference>
<feature type="region of interest" description="Disordered" evidence="2">
    <location>
        <begin position="1"/>
        <end position="20"/>
    </location>
</feature>
<comment type="similarity">
    <text evidence="1">Belongs to the methyltransferase superfamily. LaeA methyltransferase family.</text>
</comment>
<dbReference type="AlphaFoldDB" id="A0A9W8V970"/>
<evidence type="ECO:0000256" key="2">
    <source>
        <dbReference type="SAM" id="MobiDB-lite"/>
    </source>
</evidence>
<dbReference type="PANTHER" id="PTHR43591:SF31">
    <property type="entry name" value="LAEA-LIKE, PUTATIVE (AFU_ORTHOLOGUE AFUA_8G01930)-RELATED"/>
    <property type="match status" value="1"/>
</dbReference>
<dbReference type="CDD" id="cd02440">
    <property type="entry name" value="AdoMet_MTases"/>
    <property type="match status" value="1"/>
</dbReference>
<dbReference type="Pfam" id="PF13489">
    <property type="entry name" value="Methyltransf_23"/>
    <property type="match status" value="1"/>
</dbReference>
<comment type="caution">
    <text evidence="3">The sequence shown here is derived from an EMBL/GenBank/DDBJ whole genome shotgun (WGS) entry which is preliminary data.</text>
</comment>
<sequence>MAGESPKSGHSTPPAEVRPPIIQRIDDLNDGDSSFDEISAFSDTASLESSILKYRVQNGRTYHAYKEGSYILPNDDRENDRLALLTLNDRLFAAPVEAKPPFKRVLDAGCGTGIWSMDFADEHPEAEVTGVDLSPIQPTFVSPNVSFFVDDLEAEWTYSRPFDFIYLRAMTGSIRDWPKLLNQAFKNLSPGGYIELMDPIYPATSDDETVSKDSAVYKWSTLMNEAATKMGSALDSGLHYKDQLIQAGFVNVVEKSYKWPMNTWPREKKMKELGAWGNVNLVGGVQGLSLALFTKVLGWNIDELELFLVDVRKDLCNKDLHGYWRVNVVYGQKPE</sequence>
<gene>
    <name evidence="3" type="ORF">NW762_011967</name>
</gene>
<reference evidence="3" key="1">
    <citation type="submission" date="2022-09" db="EMBL/GenBank/DDBJ databases">
        <title>Fusarium specimens isolated from Avocado Roots.</title>
        <authorList>
            <person name="Stajich J."/>
            <person name="Roper C."/>
            <person name="Heimlech-Rivalta G."/>
        </authorList>
    </citation>
    <scope>NUCLEOTIDE SEQUENCE</scope>
    <source>
        <strain evidence="3">CF00136</strain>
    </source>
</reference>
<accession>A0A9W8V970</accession>
<dbReference type="GO" id="GO:0008168">
    <property type="term" value="F:methyltransferase activity"/>
    <property type="evidence" value="ECO:0007669"/>
    <property type="project" value="TreeGrafter"/>
</dbReference>
<dbReference type="OrthoDB" id="2013972at2759"/>
<dbReference type="SUPFAM" id="SSF53335">
    <property type="entry name" value="S-adenosyl-L-methionine-dependent methyltransferases"/>
    <property type="match status" value="1"/>
</dbReference>
<proteinExistence type="inferred from homology"/>
<protein>
    <recommendedName>
        <fullName evidence="5">Methyltransferase</fullName>
    </recommendedName>
</protein>
<organism evidence="3 4">
    <name type="scientific">Fusarium torreyae</name>
    <dbReference type="NCBI Taxonomy" id="1237075"/>
    <lineage>
        <taxon>Eukaryota</taxon>
        <taxon>Fungi</taxon>
        <taxon>Dikarya</taxon>
        <taxon>Ascomycota</taxon>
        <taxon>Pezizomycotina</taxon>
        <taxon>Sordariomycetes</taxon>
        <taxon>Hypocreomycetidae</taxon>
        <taxon>Hypocreales</taxon>
        <taxon>Nectriaceae</taxon>
        <taxon>Fusarium</taxon>
    </lineage>
</organism>
<evidence type="ECO:0008006" key="5">
    <source>
        <dbReference type="Google" id="ProtNLM"/>
    </source>
</evidence>
<evidence type="ECO:0000313" key="3">
    <source>
        <dbReference type="EMBL" id="KAJ4250154.1"/>
    </source>
</evidence>
<dbReference type="EMBL" id="JAOQAZ010000031">
    <property type="protein sequence ID" value="KAJ4250154.1"/>
    <property type="molecule type" value="Genomic_DNA"/>
</dbReference>
<keyword evidence="4" id="KW-1185">Reference proteome</keyword>
<name>A0A9W8V970_9HYPO</name>
<dbReference type="InterPro" id="IPR029063">
    <property type="entry name" value="SAM-dependent_MTases_sf"/>
</dbReference>
<dbReference type="PANTHER" id="PTHR43591">
    <property type="entry name" value="METHYLTRANSFERASE"/>
    <property type="match status" value="1"/>
</dbReference>
<evidence type="ECO:0000313" key="4">
    <source>
        <dbReference type="Proteomes" id="UP001152049"/>
    </source>
</evidence>